<evidence type="ECO:0000256" key="7">
    <source>
        <dbReference type="RuleBase" id="RU363032"/>
    </source>
</evidence>
<dbReference type="OrthoDB" id="4543034at2"/>
<dbReference type="GO" id="GO:0043190">
    <property type="term" value="C:ATP-binding cassette (ABC) transporter complex"/>
    <property type="evidence" value="ECO:0007669"/>
    <property type="project" value="InterPro"/>
</dbReference>
<dbReference type="STRING" id="556325.BHE16_11950"/>
<protein>
    <submittedName>
        <fullName evidence="9">Amino acid ABC transporter permease</fullName>
    </submittedName>
</protein>
<evidence type="ECO:0000256" key="6">
    <source>
        <dbReference type="ARBA" id="ARBA00023136"/>
    </source>
</evidence>
<feature type="transmembrane region" description="Helical" evidence="7">
    <location>
        <begin position="237"/>
        <end position="258"/>
    </location>
</feature>
<dbReference type="PANTHER" id="PTHR30614">
    <property type="entry name" value="MEMBRANE COMPONENT OF AMINO ACID ABC TRANSPORTER"/>
    <property type="match status" value="1"/>
</dbReference>
<organism evidence="9 10">
    <name type="scientific">Neomicrococcus aestuarii</name>
    <dbReference type="NCBI Taxonomy" id="556325"/>
    <lineage>
        <taxon>Bacteria</taxon>
        <taxon>Bacillati</taxon>
        <taxon>Actinomycetota</taxon>
        <taxon>Actinomycetes</taxon>
        <taxon>Micrococcales</taxon>
        <taxon>Micrococcaceae</taxon>
        <taxon>Neomicrococcus</taxon>
    </lineage>
</organism>
<feature type="transmembrane region" description="Helical" evidence="7">
    <location>
        <begin position="72"/>
        <end position="94"/>
    </location>
</feature>
<dbReference type="AlphaFoldDB" id="A0A1L2ZQ87"/>
<keyword evidence="2 7" id="KW-0813">Transport</keyword>
<evidence type="ECO:0000256" key="2">
    <source>
        <dbReference type="ARBA" id="ARBA00022448"/>
    </source>
</evidence>
<comment type="similarity">
    <text evidence="7">Belongs to the binding-protein-dependent transport system permease family.</text>
</comment>
<evidence type="ECO:0000259" key="8">
    <source>
        <dbReference type="PROSITE" id="PS50928"/>
    </source>
</evidence>
<keyword evidence="10" id="KW-1185">Reference proteome</keyword>
<feature type="transmembrane region" description="Helical" evidence="7">
    <location>
        <begin position="139"/>
        <end position="158"/>
    </location>
</feature>
<evidence type="ECO:0000256" key="4">
    <source>
        <dbReference type="ARBA" id="ARBA00022692"/>
    </source>
</evidence>
<dbReference type="InterPro" id="IPR000515">
    <property type="entry name" value="MetI-like"/>
</dbReference>
<reference evidence="9 10" key="1">
    <citation type="submission" date="2016-11" db="EMBL/GenBank/DDBJ databases">
        <title>Genome sequencing of Zhihengliuella aestuarii B18 antagonistic to Plasmodiophora brassicae.</title>
        <authorList>
            <person name="Luo Y."/>
        </authorList>
    </citation>
    <scope>NUCLEOTIDE SEQUENCE [LARGE SCALE GENOMIC DNA]</scope>
    <source>
        <strain evidence="9 10">B18</strain>
    </source>
</reference>
<keyword evidence="5 7" id="KW-1133">Transmembrane helix</keyword>
<evidence type="ECO:0000313" key="9">
    <source>
        <dbReference type="EMBL" id="APF41585.1"/>
    </source>
</evidence>
<evidence type="ECO:0000256" key="5">
    <source>
        <dbReference type="ARBA" id="ARBA00022989"/>
    </source>
</evidence>
<dbReference type="PANTHER" id="PTHR30614:SF21">
    <property type="entry name" value="AMINO ACID ABC TRANSPORTER PERMEASE"/>
    <property type="match status" value="1"/>
</dbReference>
<dbReference type="NCBIfam" id="TIGR01726">
    <property type="entry name" value="HEQRo_perm_3TM"/>
    <property type="match status" value="1"/>
</dbReference>
<feature type="transmembrane region" description="Helical" evidence="7">
    <location>
        <begin position="192"/>
        <end position="217"/>
    </location>
</feature>
<dbReference type="Proteomes" id="UP000183530">
    <property type="component" value="Chromosome"/>
</dbReference>
<dbReference type="SUPFAM" id="SSF161098">
    <property type="entry name" value="MetI-like"/>
    <property type="match status" value="1"/>
</dbReference>
<dbReference type="RefSeq" id="WP_071895054.1">
    <property type="nucleotide sequence ID" value="NZ_CP018135.1"/>
</dbReference>
<dbReference type="GO" id="GO:0006865">
    <property type="term" value="P:amino acid transport"/>
    <property type="evidence" value="ECO:0007669"/>
    <property type="project" value="TreeGrafter"/>
</dbReference>
<evidence type="ECO:0000256" key="3">
    <source>
        <dbReference type="ARBA" id="ARBA00022475"/>
    </source>
</evidence>
<proteinExistence type="inferred from homology"/>
<dbReference type="EMBL" id="CP018135">
    <property type="protein sequence ID" value="APF41585.1"/>
    <property type="molecule type" value="Genomic_DNA"/>
</dbReference>
<name>A0A1L2ZQ87_9MICC</name>
<dbReference type="GO" id="GO:0022857">
    <property type="term" value="F:transmembrane transporter activity"/>
    <property type="evidence" value="ECO:0007669"/>
    <property type="project" value="InterPro"/>
</dbReference>
<keyword evidence="4 7" id="KW-0812">Transmembrane</keyword>
<dbReference type="PROSITE" id="PS50928">
    <property type="entry name" value="ABC_TM1"/>
    <property type="match status" value="1"/>
</dbReference>
<feature type="transmembrane region" description="Helical" evidence="7">
    <location>
        <begin position="17"/>
        <end position="37"/>
    </location>
</feature>
<dbReference type="KEGG" id="nae:BHE16_11950"/>
<dbReference type="CDD" id="cd06261">
    <property type="entry name" value="TM_PBP2"/>
    <property type="match status" value="1"/>
</dbReference>
<feature type="transmembrane region" description="Helical" evidence="7">
    <location>
        <begin position="106"/>
        <end position="127"/>
    </location>
</feature>
<dbReference type="Gene3D" id="1.10.3720.10">
    <property type="entry name" value="MetI-like"/>
    <property type="match status" value="1"/>
</dbReference>
<feature type="domain" description="ABC transmembrane type-1" evidence="8">
    <location>
        <begin position="68"/>
        <end position="258"/>
    </location>
</feature>
<evidence type="ECO:0000256" key="1">
    <source>
        <dbReference type="ARBA" id="ARBA00004651"/>
    </source>
</evidence>
<comment type="subcellular location">
    <subcellularLocation>
        <location evidence="1 7">Cell membrane</location>
        <topology evidence="1 7">Multi-pass membrane protein</topology>
    </subcellularLocation>
</comment>
<dbReference type="InterPro" id="IPR043429">
    <property type="entry name" value="ArtM/GltK/GlnP/TcyL/YhdX-like"/>
</dbReference>
<accession>A0A1L2ZQ87</accession>
<evidence type="ECO:0000313" key="10">
    <source>
        <dbReference type="Proteomes" id="UP000183530"/>
    </source>
</evidence>
<gene>
    <name evidence="9" type="ORF">BHE16_11950</name>
</gene>
<keyword evidence="3" id="KW-1003">Cell membrane</keyword>
<dbReference type="InterPro" id="IPR035906">
    <property type="entry name" value="MetI-like_sf"/>
</dbReference>
<dbReference type="InterPro" id="IPR010065">
    <property type="entry name" value="AA_ABC_transptr_permease_3TM"/>
</dbReference>
<keyword evidence="6 7" id="KW-0472">Membrane</keyword>
<dbReference type="Pfam" id="PF00528">
    <property type="entry name" value="BPD_transp_1"/>
    <property type="match status" value="1"/>
</dbReference>
<sequence length="283" mass="30573">MSASVLFDTPGPKGQRAILVVNVIGVLILLGFLAWIISGLAAKGQMAWTQWDDFLQARTWVDYLLPGLRNTLLAASLGIVGSIIFGLVFGVGRLAQNKLIRWFSSIVVEFFRAVPVLLMIVFFNIFIARVLGITQNSTLIAVVAGLILYNGAVVAELVRSGVYGLPKGQREAATAIGMTNGQSLRLVEIPQALIAMLPALIGQFVVILKDSALGYMISFNELLFFGRTYASPNGNVLQALVVVAIIFIVINFSLTKLAELISKRLSSRGQRVKKPEAAINAEA</sequence>